<feature type="domain" description="Trimeric autotransporter adhesin YadA-like stalk" evidence="14">
    <location>
        <begin position="420"/>
        <end position="462"/>
    </location>
</feature>
<feature type="domain" description="Trimeric autotransporter adhesin YadA-like head" evidence="13">
    <location>
        <begin position="224"/>
        <end position="250"/>
    </location>
</feature>
<dbReference type="RefSeq" id="WP_143757511.1">
    <property type="nucleotide sequence ID" value="NZ_FXAN01000102.1"/>
</dbReference>
<keyword evidence="6" id="KW-0812">Transmembrane</keyword>
<evidence type="ECO:0000259" key="14">
    <source>
        <dbReference type="Pfam" id="PF05662"/>
    </source>
</evidence>
<evidence type="ECO:0000259" key="13">
    <source>
        <dbReference type="Pfam" id="PF05658"/>
    </source>
</evidence>
<dbReference type="SUPFAM" id="SSF101967">
    <property type="entry name" value="Adhesin YadA, collagen-binding domain"/>
    <property type="match status" value="2"/>
</dbReference>
<dbReference type="EMBL" id="FXAN01000102">
    <property type="protein sequence ID" value="SMG02470.1"/>
    <property type="molecule type" value="Genomic_DNA"/>
</dbReference>
<dbReference type="InterPro" id="IPR045584">
    <property type="entry name" value="Pilin-like"/>
</dbReference>
<dbReference type="InterPro" id="IPR011049">
    <property type="entry name" value="Serralysin-like_metalloprot_C"/>
</dbReference>
<dbReference type="Pfam" id="PF05662">
    <property type="entry name" value="YadA_stalk"/>
    <property type="match status" value="3"/>
</dbReference>
<feature type="region of interest" description="Disordered" evidence="11">
    <location>
        <begin position="516"/>
        <end position="543"/>
    </location>
</feature>
<organism evidence="15 16">
    <name type="scientific">Burkholderia singularis</name>
    <dbReference type="NCBI Taxonomy" id="1503053"/>
    <lineage>
        <taxon>Bacteria</taxon>
        <taxon>Pseudomonadati</taxon>
        <taxon>Pseudomonadota</taxon>
        <taxon>Betaproteobacteria</taxon>
        <taxon>Burkholderiales</taxon>
        <taxon>Burkholderiaceae</taxon>
        <taxon>Burkholderia</taxon>
        <taxon>pseudomallei group</taxon>
    </lineage>
</organism>
<dbReference type="Gene3D" id="2.150.10.10">
    <property type="entry name" value="Serralysin-like metalloprotease, C-terminal"/>
    <property type="match status" value="3"/>
</dbReference>
<feature type="domain" description="Trimeric autotransporter adhesin YadA-like stalk" evidence="14">
    <location>
        <begin position="170"/>
        <end position="202"/>
    </location>
</feature>
<comment type="similarity">
    <text evidence="3">Belongs to the autotransporter-2 (AT-2) (TC 1.B.40) family.</text>
</comment>
<dbReference type="InterPro" id="IPR005594">
    <property type="entry name" value="YadA_C"/>
</dbReference>
<dbReference type="Gene3D" id="1.20.5.170">
    <property type="match status" value="1"/>
</dbReference>
<feature type="region of interest" description="Disordered" evidence="11">
    <location>
        <begin position="1"/>
        <end position="21"/>
    </location>
</feature>
<keyword evidence="5" id="KW-1134">Transmembrane beta strand</keyword>
<dbReference type="SUPFAM" id="SSF54523">
    <property type="entry name" value="Pili subunits"/>
    <property type="match status" value="1"/>
</dbReference>
<sequence length="682" mass="67192">MKHAIDQRWEQQPWGKRPASAGRSLVAAHALQAGLPGMSGRRDPLRLSRMALSMAAALGVGLTMPAARAGNVFNCAGAGQSGWFSAIAGSGNGAWTNGVSGGGADSCNGGTGITIQENNGTGGVGAGQAYVWVGQTGYNAAGSVTLYGPSGINLQGTTSLNGNKITKLQQGVLSASSTDAVNGAQLYQTNQNVAALAASLSSSQTHFVSIDGDAQQGNYGSNGASGYHAIAIGPNALAGGKQAVALGDGANAGNEASVAIGRAASASGFNQGVAIGASNTTDGGVKPADPKQGGGLVAIGQQNTARSLNNDPFSGGGIVALGQGNTAQGQGAVAIGHANMATAAGAIAVGDTAMAMQAGGIALGVNARAARANDVALGAGSVTSAPNPFAGIVLGGVTYGFAGGNPASVVSVGAPGAERQITNVAAGQLSGNSTDAVNGSQLYAAMRAINTLSTSTQTSIVNLTNQVGSLSTGLSVTNGNVSTLSSSLSTTNNNVATLSTTVQKLGNTTAAVADMRGDGSDKPAVTPGSNSAAIGARSNDDGRSNVVSVGNATQQRQITNVAAGTEPTDAVNVDQLNQGMRQGVSQANRYTDQRIDAVSQSLHDLARGAYGGIAAALAMPNLTPSGPGRTVVAVGMANYKSGNAAAVSATYRSENSRWLVNAGFATTNSGDRGVRAQLGYEW</sequence>
<keyword evidence="4" id="KW-0813">Transport</keyword>
<evidence type="ECO:0000256" key="4">
    <source>
        <dbReference type="ARBA" id="ARBA00022448"/>
    </source>
</evidence>
<gene>
    <name evidence="15" type="ORF">BSIN_5120</name>
</gene>
<evidence type="ECO:0000313" key="15">
    <source>
        <dbReference type="EMBL" id="SMG02470.1"/>
    </source>
</evidence>
<evidence type="ECO:0000256" key="5">
    <source>
        <dbReference type="ARBA" id="ARBA00022452"/>
    </source>
</evidence>
<evidence type="ECO:0000256" key="2">
    <source>
        <dbReference type="ARBA" id="ARBA00004442"/>
    </source>
</evidence>
<evidence type="ECO:0000256" key="9">
    <source>
        <dbReference type="ARBA" id="ARBA00023136"/>
    </source>
</evidence>
<evidence type="ECO:0000256" key="10">
    <source>
        <dbReference type="ARBA" id="ARBA00023237"/>
    </source>
</evidence>
<name>A0A238HBD7_9BURK</name>
<evidence type="ECO:0000256" key="11">
    <source>
        <dbReference type="SAM" id="MobiDB-lite"/>
    </source>
</evidence>
<keyword evidence="10" id="KW-0998">Cell outer membrane</keyword>
<dbReference type="CDD" id="cd12820">
    <property type="entry name" value="LbR_YadA-like"/>
    <property type="match status" value="1"/>
</dbReference>
<dbReference type="Gene3D" id="3.30.1300.30">
    <property type="entry name" value="GSPII I/J protein-like"/>
    <property type="match status" value="1"/>
</dbReference>
<accession>A0A238HBD7</accession>
<keyword evidence="9" id="KW-0472">Membrane</keyword>
<dbReference type="GO" id="GO:0009279">
    <property type="term" value="C:cell outer membrane"/>
    <property type="evidence" value="ECO:0007669"/>
    <property type="project" value="UniProtKB-SubCell"/>
</dbReference>
<keyword evidence="7" id="KW-0732">Signal</keyword>
<evidence type="ECO:0000256" key="6">
    <source>
        <dbReference type="ARBA" id="ARBA00022692"/>
    </source>
</evidence>
<evidence type="ECO:0000313" key="16">
    <source>
        <dbReference type="Proteomes" id="UP000198460"/>
    </source>
</evidence>
<feature type="domain" description="Trimeric autotransporter adhesin YadA-like head" evidence="13">
    <location>
        <begin position="327"/>
        <end position="351"/>
    </location>
</feature>
<evidence type="ECO:0000256" key="8">
    <source>
        <dbReference type="ARBA" id="ARBA00022927"/>
    </source>
</evidence>
<dbReference type="GO" id="GO:0009986">
    <property type="term" value="C:cell surface"/>
    <property type="evidence" value="ECO:0007669"/>
    <property type="project" value="UniProtKB-SubCell"/>
</dbReference>
<dbReference type="Pfam" id="PF03895">
    <property type="entry name" value="YadA_anchor"/>
    <property type="match status" value="1"/>
</dbReference>
<evidence type="ECO:0000256" key="7">
    <source>
        <dbReference type="ARBA" id="ARBA00022729"/>
    </source>
</evidence>
<comment type="subcellular location">
    <subcellularLocation>
        <location evidence="2">Cell outer membrane</location>
    </subcellularLocation>
    <subcellularLocation>
        <location evidence="1">Cell surface</location>
    </subcellularLocation>
</comment>
<dbReference type="Proteomes" id="UP000198460">
    <property type="component" value="Unassembled WGS sequence"/>
</dbReference>
<feature type="domain" description="Trimeric autotransporter adhesin YadA-like stalk" evidence="14">
    <location>
        <begin position="557"/>
        <end position="593"/>
    </location>
</feature>
<dbReference type="InterPro" id="IPR008640">
    <property type="entry name" value="Adhesin_Head_dom"/>
</dbReference>
<dbReference type="GO" id="GO:0015031">
    <property type="term" value="P:protein transport"/>
    <property type="evidence" value="ECO:0007669"/>
    <property type="project" value="UniProtKB-KW"/>
</dbReference>
<dbReference type="InterPro" id="IPR008635">
    <property type="entry name" value="Coiled_stalk_dom"/>
</dbReference>
<reference evidence="15 16" key="1">
    <citation type="submission" date="2017-04" db="EMBL/GenBank/DDBJ databases">
        <authorList>
            <person name="Afonso C.L."/>
            <person name="Miller P.J."/>
            <person name="Scott M.A."/>
            <person name="Spackman E."/>
            <person name="Goraichik I."/>
            <person name="Dimitrov K.M."/>
            <person name="Suarez D.L."/>
            <person name="Swayne D.E."/>
        </authorList>
    </citation>
    <scope>NUCLEOTIDE SEQUENCE [LARGE SCALE GENOMIC DNA]</scope>
    <source>
        <strain evidence="15">LMG 28154</strain>
    </source>
</reference>
<dbReference type="AlphaFoldDB" id="A0A238HBD7"/>
<feature type="domain" description="Trimeric autotransporter adhesin YadA-like head" evidence="13">
    <location>
        <begin position="359"/>
        <end position="381"/>
    </location>
</feature>
<keyword evidence="8" id="KW-0653">Protein transport</keyword>
<proteinExistence type="inferred from homology"/>
<evidence type="ECO:0000259" key="12">
    <source>
        <dbReference type="Pfam" id="PF03895"/>
    </source>
</evidence>
<evidence type="ECO:0000256" key="3">
    <source>
        <dbReference type="ARBA" id="ARBA00005848"/>
    </source>
</evidence>
<protein>
    <submittedName>
        <fullName evidence="15">Autotransporter adhesin</fullName>
    </submittedName>
</protein>
<dbReference type="Pfam" id="PF05658">
    <property type="entry name" value="YadA_head"/>
    <property type="match status" value="3"/>
</dbReference>
<evidence type="ECO:0000256" key="1">
    <source>
        <dbReference type="ARBA" id="ARBA00004241"/>
    </source>
</evidence>
<feature type="domain" description="Trimeric autotransporter adhesin YadA-like C-terminal membrane anchor" evidence="12">
    <location>
        <begin position="624"/>
        <end position="682"/>
    </location>
</feature>